<gene>
    <name evidence="2" type="ORF">A3C17_02005</name>
</gene>
<evidence type="ECO:0000313" key="3">
    <source>
        <dbReference type="Proteomes" id="UP000177097"/>
    </source>
</evidence>
<accession>A0A1F7U0Q6</accession>
<protein>
    <submittedName>
        <fullName evidence="2">Uncharacterized protein</fullName>
    </submittedName>
</protein>
<dbReference type="AlphaFoldDB" id="A0A1F7U0Q6"/>
<evidence type="ECO:0000313" key="2">
    <source>
        <dbReference type="EMBL" id="OGL71863.1"/>
    </source>
</evidence>
<feature type="region of interest" description="Disordered" evidence="1">
    <location>
        <begin position="1"/>
        <end position="26"/>
    </location>
</feature>
<comment type="caution">
    <text evidence="2">The sequence shown here is derived from an EMBL/GenBank/DDBJ whole genome shotgun (WGS) entry which is preliminary data.</text>
</comment>
<evidence type="ECO:0000256" key="1">
    <source>
        <dbReference type="SAM" id="MobiDB-lite"/>
    </source>
</evidence>
<name>A0A1F7U0Q6_9BACT</name>
<reference evidence="2 3" key="1">
    <citation type="journal article" date="2016" name="Nat. Commun.">
        <title>Thousands of microbial genomes shed light on interconnected biogeochemical processes in an aquifer system.</title>
        <authorList>
            <person name="Anantharaman K."/>
            <person name="Brown C.T."/>
            <person name="Hug L.A."/>
            <person name="Sharon I."/>
            <person name="Castelle C.J."/>
            <person name="Probst A.J."/>
            <person name="Thomas B.C."/>
            <person name="Singh A."/>
            <person name="Wilkins M.J."/>
            <person name="Karaoz U."/>
            <person name="Brodie E.L."/>
            <person name="Williams K.H."/>
            <person name="Hubbard S.S."/>
            <person name="Banfield J.F."/>
        </authorList>
    </citation>
    <scope>NUCLEOTIDE SEQUENCE [LARGE SCALE GENOMIC DNA]</scope>
</reference>
<organism evidence="2 3">
    <name type="scientific">Candidatus Uhrbacteria bacterium RIFCSPHIGHO2_02_FULL_53_13</name>
    <dbReference type="NCBI Taxonomy" id="1802389"/>
    <lineage>
        <taxon>Bacteria</taxon>
        <taxon>Candidatus Uhriibacteriota</taxon>
    </lineage>
</organism>
<dbReference type="EMBL" id="MGDX01000005">
    <property type="protein sequence ID" value="OGL71863.1"/>
    <property type="molecule type" value="Genomic_DNA"/>
</dbReference>
<sequence>MDLKGNADVGQGANGSPQNPHTTALGRPPVRIHSIVWADCARAVITLAGTETALASVATNIPFWGQFDMESRFAECERKLNLGPNPRKHGKFALRVGVNCLVSHEAREVMCAFVVDTECVGDVEYIAQHPISSIVAPLRYAGDAVVLGAIVGRSLVLVTRRSIISTSDSTVLAGLIRRHGEVLEDSQNTVVAAPRGEPMLDITDNKLVVRIGHQLIEISSALPGSGARLTTSQHNLKPVMGPSPAPVLA</sequence>
<proteinExistence type="predicted"/>
<dbReference type="STRING" id="1802389.A3C17_02005"/>
<dbReference type="Proteomes" id="UP000177097">
    <property type="component" value="Unassembled WGS sequence"/>
</dbReference>